<dbReference type="PANTHER" id="PTHR33048">
    <property type="entry name" value="PTH11-LIKE INTEGRAL MEMBRANE PROTEIN (AFU_ORTHOLOGUE AFUA_5G11245)"/>
    <property type="match status" value="1"/>
</dbReference>
<comment type="similarity">
    <text evidence="5">Belongs to the SAT4 family.</text>
</comment>
<evidence type="ECO:0000256" key="4">
    <source>
        <dbReference type="ARBA" id="ARBA00023136"/>
    </source>
</evidence>
<proteinExistence type="inferred from homology"/>
<dbReference type="EMBL" id="LCTW02000066">
    <property type="protein sequence ID" value="KXX80214.1"/>
    <property type="molecule type" value="Genomic_DNA"/>
</dbReference>
<evidence type="ECO:0000256" key="7">
    <source>
        <dbReference type="SAM" id="Phobius"/>
    </source>
</evidence>
<protein>
    <recommendedName>
        <fullName evidence="8">Rhodopsin domain-containing protein</fullName>
    </recommendedName>
</protein>
<comment type="subcellular location">
    <subcellularLocation>
        <location evidence="1">Membrane</location>
        <topology evidence="1">Multi-pass membrane protein</topology>
    </subcellularLocation>
</comment>
<reference evidence="11" key="1">
    <citation type="submission" date="2015-06" db="EMBL/GenBank/DDBJ databases">
        <authorList>
            <person name="van de Sande W.W.J."/>
        </authorList>
    </citation>
    <scope>NUCLEOTIDE SEQUENCE [LARGE SCALE GENOMIC DNA]</scope>
    <source>
        <strain evidence="11">mm55</strain>
    </source>
</reference>
<dbReference type="AlphaFoldDB" id="A0A175W1V4"/>
<feature type="transmembrane region" description="Helical" evidence="7">
    <location>
        <begin position="184"/>
        <end position="210"/>
    </location>
</feature>
<evidence type="ECO:0000256" key="1">
    <source>
        <dbReference type="ARBA" id="ARBA00004141"/>
    </source>
</evidence>
<feature type="transmembrane region" description="Helical" evidence="7">
    <location>
        <begin position="54"/>
        <end position="76"/>
    </location>
</feature>
<comment type="caution">
    <text evidence="9">The sequence shown here is derived from an EMBL/GenBank/DDBJ whole genome shotgun (WGS) entry which is preliminary data.</text>
</comment>
<dbReference type="VEuPathDB" id="FungiDB:MMYC01_204869"/>
<evidence type="ECO:0000256" key="2">
    <source>
        <dbReference type="ARBA" id="ARBA00022692"/>
    </source>
</evidence>
<evidence type="ECO:0000256" key="5">
    <source>
        <dbReference type="ARBA" id="ARBA00038359"/>
    </source>
</evidence>
<evidence type="ECO:0000256" key="6">
    <source>
        <dbReference type="SAM" id="MobiDB-lite"/>
    </source>
</evidence>
<organism evidence="9 11">
    <name type="scientific">Madurella mycetomatis</name>
    <dbReference type="NCBI Taxonomy" id="100816"/>
    <lineage>
        <taxon>Eukaryota</taxon>
        <taxon>Fungi</taxon>
        <taxon>Dikarya</taxon>
        <taxon>Ascomycota</taxon>
        <taxon>Pezizomycotina</taxon>
        <taxon>Sordariomycetes</taxon>
        <taxon>Sordariomycetidae</taxon>
        <taxon>Sordariales</taxon>
        <taxon>Sordariales incertae sedis</taxon>
        <taxon>Madurella</taxon>
    </lineage>
</organism>
<dbReference type="Pfam" id="PF20684">
    <property type="entry name" value="Fung_rhodopsin"/>
    <property type="match status" value="1"/>
</dbReference>
<feature type="transmembrane region" description="Helical" evidence="7">
    <location>
        <begin position="256"/>
        <end position="277"/>
    </location>
</feature>
<feature type="compositionally biased region" description="Basic and acidic residues" evidence="6">
    <location>
        <begin position="300"/>
        <end position="310"/>
    </location>
</feature>
<dbReference type="InterPro" id="IPR052337">
    <property type="entry name" value="SAT4-like"/>
</dbReference>
<dbReference type="Proteomes" id="UP000078237">
    <property type="component" value="Unassembled WGS sequence"/>
</dbReference>
<evidence type="ECO:0000313" key="10">
    <source>
        <dbReference type="EMBL" id="KXX80214.1"/>
    </source>
</evidence>
<sequence length="449" mass="49304">MALYSPPPPARPFGEDKPTLLTSWWITTLCAVIIVLRLLGRYIRVEKLFGEDKVAAAALLPLFLRMAFVHPVLLYGTNNVLLDDGSPLSEIEVWHRSIASRLVLASRFIQPAILWLLKAVTLLFFDRLVGYSGKSRYTFLLRFMWAALATTFLAVVISDLAECIPFHRYWQVVPDPGPQCRQGYAYLITVTVCNVLTDLLLVVFPVPIVVRSRLSVGRKTLLVLLFCLHLLTVAVAICRVPGILAEGGYQATRTMWASAEILVATFAANALTLGTFVRDTGVKKKKPRYDPNASTPSGRQDSRVTKKVSWDDADSDVEREEGSAGPATTAINRADSRNMQRSELKDPDDRVKPALSRTESRDSLIPRDRLTTPSPDGTSRVVKTTTIQVTVSSAAGPSEVKHVDEMDGLVLRPADGVVTASATGMARGSNVLLQDLRPLPDTDNQGDGH</sequence>
<evidence type="ECO:0000313" key="11">
    <source>
        <dbReference type="Proteomes" id="UP000078237"/>
    </source>
</evidence>
<feature type="region of interest" description="Disordered" evidence="6">
    <location>
        <begin position="283"/>
        <end position="379"/>
    </location>
</feature>
<keyword evidence="4 7" id="KW-0472">Membrane</keyword>
<accession>A0A175W1V4</accession>
<dbReference type="EMBL" id="LCTW02000148">
    <property type="protein sequence ID" value="KXX77718.1"/>
    <property type="molecule type" value="Genomic_DNA"/>
</dbReference>
<dbReference type="GO" id="GO:0016020">
    <property type="term" value="C:membrane"/>
    <property type="evidence" value="ECO:0007669"/>
    <property type="project" value="UniProtKB-SubCell"/>
</dbReference>
<reference evidence="9" key="2">
    <citation type="submission" date="2015-06" db="EMBL/GenBank/DDBJ databases">
        <authorList>
            <person name="Hoefler B.C."/>
            <person name="Straight P.D."/>
        </authorList>
    </citation>
    <scope>NUCLEOTIDE SEQUENCE [LARGE SCALE GENOMIC DNA]</scope>
    <source>
        <strain evidence="9">Mm55</strain>
    </source>
</reference>
<evidence type="ECO:0000256" key="3">
    <source>
        <dbReference type="ARBA" id="ARBA00022989"/>
    </source>
</evidence>
<dbReference type="InterPro" id="IPR049326">
    <property type="entry name" value="Rhodopsin_dom_fungi"/>
</dbReference>
<gene>
    <name evidence="10" type="ORF">MMYC01_204234</name>
    <name evidence="9" type="ORF">MMYC01_204869</name>
</gene>
<dbReference type="PANTHER" id="PTHR33048:SF19">
    <property type="entry name" value="MEMBRANE PROTEIN PTH11-LIKE, PUTATIVE (AFU_ORTHOLOGUE AFUA_1G14080)-RELATED"/>
    <property type="match status" value="1"/>
</dbReference>
<evidence type="ECO:0000259" key="8">
    <source>
        <dbReference type="Pfam" id="PF20684"/>
    </source>
</evidence>
<feature type="transmembrane region" description="Helical" evidence="7">
    <location>
        <begin position="108"/>
        <end position="125"/>
    </location>
</feature>
<feature type="transmembrane region" description="Helical" evidence="7">
    <location>
        <begin position="222"/>
        <end position="244"/>
    </location>
</feature>
<keyword evidence="11" id="KW-1185">Reference proteome</keyword>
<feature type="transmembrane region" description="Helical" evidence="7">
    <location>
        <begin position="137"/>
        <end position="157"/>
    </location>
</feature>
<reference evidence="9 11" key="3">
    <citation type="submission" date="2016-01" db="EMBL/GenBank/DDBJ databases">
        <title>Madurella mycetomatis genome sequencing.</title>
        <authorList>
            <person name="Van De Sande W."/>
        </authorList>
    </citation>
    <scope>NUCLEOTIDE SEQUENCE [LARGE SCALE GENOMIC DNA]</scope>
    <source>
        <strain evidence="9">Mm55</strain>
        <strain evidence="11">mm55</strain>
    </source>
</reference>
<feature type="transmembrane region" description="Helical" evidence="7">
    <location>
        <begin position="20"/>
        <end position="42"/>
    </location>
</feature>
<feature type="domain" description="Rhodopsin" evidence="8">
    <location>
        <begin position="36"/>
        <end position="272"/>
    </location>
</feature>
<keyword evidence="3 7" id="KW-1133">Transmembrane helix</keyword>
<dbReference type="OrthoDB" id="5398233at2759"/>
<feature type="compositionally biased region" description="Basic and acidic residues" evidence="6">
    <location>
        <begin position="334"/>
        <end position="370"/>
    </location>
</feature>
<keyword evidence="2 7" id="KW-0812">Transmembrane</keyword>
<evidence type="ECO:0000313" key="9">
    <source>
        <dbReference type="EMBL" id="KXX77718.1"/>
    </source>
</evidence>
<name>A0A175W1V4_9PEZI</name>
<dbReference type="VEuPathDB" id="FungiDB:MMYC01_204234"/>